<feature type="transmembrane region" description="Helical" evidence="1">
    <location>
        <begin position="38"/>
        <end position="56"/>
    </location>
</feature>
<dbReference type="Proteomes" id="UP000050535">
    <property type="component" value="Unassembled WGS sequence"/>
</dbReference>
<dbReference type="AlphaFoldDB" id="A0A0P7GNG4"/>
<feature type="transmembrane region" description="Helical" evidence="1">
    <location>
        <begin position="87"/>
        <end position="107"/>
    </location>
</feature>
<accession>A0A0P7GNG4</accession>
<feature type="transmembrane region" description="Helical" evidence="1">
    <location>
        <begin position="12"/>
        <end position="31"/>
    </location>
</feature>
<keyword evidence="3" id="KW-1185">Reference proteome</keyword>
<keyword evidence="1" id="KW-0812">Transmembrane</keyword>
<name>A0A0P7GNG4_9EURY</name>
<keyword evidence="1" id="KW-1133">Transmembrane helix</keyword>
<evidence type="ECO:0000256" key="1">
    <source>
        <dbReference type="SAM" id="Phobius"/>
    </source>
</evidence>
<evidence type="ECO:0000313" key="2">
    <source>
        <dbReference type="EMBL" id="KPN30164.1"/>
    </source>
</evidence>
<feature type="transmembrane region" description="Helical" evidence="1">
    <location>
        <begin position="127"/>
        <end position="153"/>
    </location>
</feature>
<proteinExistence type="predicted"/>
<sequence>MTDDSLLSSERNAALFTALGVVALVAGFTVLDGWLLRWIGAAIVVGGVVSLAFWRFDASARTAATPAAASVLVVGGLVAWRGIRAGSVLWTTVGVGVAVALGLLMLFPNRLVLACGLLTATFGGAGVLSVATGALATGLVLVGWAVGFAWVGYQNRPTAEN</sequence>
<reference evidence="3" key="1">
    <citation type="submission" date="2013-11" db="EMBL/GenBank/DDBJ databases">
        <authorList>
            <person name="Hoang H.T."/>
            <person name="Killian M.L."/>
            <person name="Madson D.M."/>
            <person name="Arruda P.H.E."/>
            <person name="Sun D."/>
            <person name="Schwartz K.J."/>
            <person name="Yoon K."/>
        </authorList>
    </citation>
    <scope>NUCLEOTIDE SEQUENCE [LARGE SCALE GENOMIC DNA]</scope>
    <source>
        <strain evidence="3">CDK2</strain>
    </source>
</reference>
<gene>
    <name evidence="2" type="ORF">SY89_00889</name>
</gene>
<keyword evidence="1" id="KW-0472">Membrane</keyword>
<evidence type="ECO:0000313" key="3">
    <source>
        <dbReference type="Proteomes" id="UP000050535"/>
    </source>
</evidence>
<dbReference type="RefSeq" id="WP_054583235.1">
    <property type="nucleotide sequence ID" value="NZ_LGUC01000001.1"/>
</dbReference>
<protein>
    <submittedName>
        <fullName evidence="2">Uncharacterized protein</fullName>
    </submittedName>
</protein>
<organism evidence="2 3">
    <name type="scientific">Halolamina pelagica</name>
    <dbReference type="NCBI Taxonomy" id="699431"/>
    <lineage>
        <taxon>Archaea</taxon>
        <taxon>Methanobacteriati</taxon>
        <taxon>Methanobacteriota</taxon>
        <taxon>Stenosarchaea group</taxon>
        <taxon>Halobacteria</taxon>
        <taxon>Halobacteriales</taxon>
        <taxon>Haloferacaceae</taxon>
    </lineage>
</organism>
<comment type="caution">
    <text evidence="2">The sequence shown here is derived from an EMBL/GenBank/DDBJ whole genome shotgun (WGS) entry which is preliminary data.</text>
</comment>
<dbReference type="EMBL" id="LGUC01000001">
    <property type="protein sequence ID" value="KPN30164.1"/>
    <property type="molecule type" value="Genomic_DNA"/>
</dbReference>